<keyword evidence="2" id="KW-1185">Reference proteome</keyword>
<evidence type="ECO:0000313" key="1">
    <source>
        <dbReference type="EMBL" id="ENO16292.2"/>
    </source>
</evidence>
<dbReference type="AlphaFoldDB" id="N6WYV4"/>
<gene>
    <name evidence="1" type="ORF">J057_13086</name>
</gene>
<organism evidence="1 2">
    <name type="scientific">Marinobacter nanhaiticus D15-8W</name>
    <dbReference type="NCBI Taxonomy" id="626887"/>
    <lineage>
        <taxon>Bacteria</taxon>
        <taxon>Pseudomonadati</taxon>
        <taxon>Pseudomonadota</taxon>
        <taxon>Gammaproteobacteria</taxon>
        <taxon>Pseudomonadales</taxon>
        <taxon>Marinobacteraceae</taxon>
        <taxon>Marinobacter</taxon>
    </lineage>
</organism>
<sequence length="168" mass="18973">MCRKPLKQAKTKERTMNLKQLTLATVTAALIVPATYAAAPTSKLDDALKAGSEYGFTHYHEIEFDDNQEFEIKGQLKDNWIADVEYADDGRILHEQRERHADNATGLTQSQIREAAKAAQEKGMVRIEEIDLRGNDRLKIEGEDDSGRELEITFQLADMAVLKVDHDD</sequence>
<dbReference type="Proteomes" id="UP000013165">
    <property type="component" value="Unassembled WGS sequence"/>
</dbReference>
<dbReference type="PATRIC" id="fig|626887.3.peg.2621"/>
<reference evidence="1 2" key="1">
    <citation type="journal article" date="2013" name="Genome Announc.">
        <title>Genome Sequence of the Polycyclic Aromatic Hydrocarbon-Degrading Bacterium Strain Marinobacter nanhaiticus D15-8WT.</title>
        <authorList>
            <person name="Cui Z."/>
            <person name="Gao W."/>
            <person name="Li Q."/>
            <person name="Xu G."/>
            <person name="Zheng L."/>
        </authorList>
    </citation>
    <scope>NUCLEOTIDE SEQUENCE [LARGE SCALE GENOMIC DNA]</scope>
    <source>
        <strain evidence="1 2">D15-8W</strain>
    </source>
</reference>
<evidence type="ECO:0000313" key="2">
    <source>
        <dbReference type="Proteomes" id="UP000013165"/>
    </source>
</evidence>
<proteinExistence type="predicted"/>
<dbReference type="STRING" id="626887.J057_13086"/>
<dbReference type="EMBL" id="APLQ01000011">
    <property type="protein sequence ID" value="ENO16292.2"/>
    <property type="molecule type" value="Genomic_DNA"/>
</dbReference>
<protein>
    <submittedName>
        <fullName evidence="1">Uncharacterized protein</fullName>
    </submittedName>
</protein>
<dbReference type="eggNOG" id="ENOG50337T2">
    <property type="taxonomic scope" value="Bacteria"/>
</dbReference>
<name>N6WYV4_9GAMM</name>
<comment type="caution">
    <text evidence="1">The sequence shown here is derived from an EMBL/GenBank/DDBJ whole genome shotgun (WGS) entry which is preliminary data.</text>
</comment>
<dbReference type="HOGENOM" id="CLU_142312_0_0_6"/>
<accession>N6WYV4</accession>
<dbReference type="OrthoDB" id="7595029at2"/>